<name>F4RFP5_MELLP</name>
<evidence type="ECO:0000313" key="2">
    <source>
        <dbReference type="Proteomes" id="UP000001072"/>
    </source>
</evidence>
<sequence>MKLTYCYVLIQSMIQSGIYTHGFHIASVDTWTGHKSSIPRLQKIFDFEAKSRHGGDKIDWDMFSTHINPSTEFNQSQSDEFINFWKKEKRSNARMFQTEAICYMNELILSEQETWEEKITRIFENIKLGVLYTSLSEQIAFFQILWQLLALKNVPFKILQIIHHELIKMEEMTTDLIDVFPDKYAKWRDPLLKTIDMSEQRYKECIEEVEHGKDLIDFVTIQKGLGKYGIKLAGDWSPKDQKPLFKLWISDRMKFYVAVKENPPLQLVLETQFMQTELIEVLKAINPIDLEVKKAFVAWCCLTLREQLDTVMDYLNSLDEDRQALFSL</sequence>
<dbReference type="EMBL" id="GL883099">
    <property type="protein sequence ID" value="EGG08847.1"/>
    <property type="molecule type" value="Genomic_DNA"/>
</dbReference>
<dbReference type="AlphaFoldDB" id="F4RFP5"/>
<gene>
    <name evidence="1" type="ORF">MELLADRAFT_61632</name>
</gene>
<keyword evidence="2" id="KW-1185">Reference proteome</keyword>
<dbReference type="VEuPathDB" id="FungiDB:MELLADRAFT_61632"/>
<dbReference type="GeneID" id="18929758"/>
<accession>F4RFP5</accession>
<proteinExistence type="predicted"/>
<dbReference type="InParanoid" id="F4RFP5"/>
<dbReference type="KEGG" id="mlr:MELLADRAFT_61632"/>
<evidence type="ECO:0000313" key="1">
    <source>
        <dbReference type="EMBL" id="EGG08847.1"/>
    </source>
</evidence>
<dbReference type="HOGENOM" id="CLU_847533_0_0_1"/>
<dbReference type="Proteomes" id="UP000001072">
    <property type="component" value="Unassembled WGS sequence"/>
</dbReference>
<organism evidence="2">
    <name type="scientific">Melampsora larici-populina (strain 98AG31 / pathotype 3-4-7)</name>
    <name type="common">Poplar leaf rust fungus</name>
    <dbReference type="NCBI Taxonomy" id="747676"/>
    <lineage>
        <taxon>Eukaryota</taxon>
        <taxon>Fungi</taxon>
        <taxon>Dikarya</taxon>
        <taxon>Basidiomycota</taxon>
        <taxon>Pucciniomycotina</taxon>
        <taxon>Pucciniomycetes</taxon>
        <taxon>Pucciniales</taxon>
        <taxon>Melampsoraceae</taxon>
        <taxon>Melampsora</taxon>
    </lineage>
</organism>
<protein>
    <submittedName>
        <fullName evidence="1">Uncharacterized protein</fullName>
    </submittedName>
</protein>
<dbReference type="RefSeq" id="XP_007407821.1">
    <property type="nucleotide sequence ID" value="XM_007407759.1"/>
</dbReference>
<reference evidence="2" key="1">
    <citation type="journal article" date="2011" name="Proc. Natl. Acad. Sci. U.S.A.">
        <title>Obligate biotrophy features unraveled by the genomic analysis of rust fungi.</title>
        <authorList>
            <person name="Duplessis S."/>
            <person name="Cuomo C.A."/>
            <person name="Lin Y.-C."/>
            <person name="Aerts A."/>
            <person name="Tisserant E."/>
            <person name="Veneault-Fourrey C."/>
            <person name="Joly D.L."/>
            <person name="Hacquard S."/>
            <person name="Amselem J."/>
            <person name="Cantarel B.L."/>
            <person name="Chiu R."/>
            <person name="Coutinho P.M."/>
            <person name="Feau N."/>
            <person name="Field M."/>
            <person name="Frey P."/>
            <person name="Gelhaye E."/>
            <person name="Goldberg J."/>
            <person name="Grabherr M.G."/>
            <person name="Kodira C.D."/>
            <person name="Kohler A."/>
            <person name="Kuees U."/>
            <person name="Lindquist E.A."/>
            <person name="Lucas S.M."/>
            <person name="Mago R."/>
            <person name="Mauceli E."/>
            <person name="Morin E."/>
            <person name="Murat C."/>
            <person name="Pangilinan J.L."/>
            <person name="Park R."/>
            <person name="Pearson M."/>
            <person name="Quesneville H."/>
            <person name="Rouhier N."/>
            <person name="Sakthikumar S."/>
            <person name="Salamov A.A."/>
            <person name="Schmutz J."/>
            <person name="Selles B."/>
            <person name="Shapiro H."/>
            <person name="Tanguay P."/>
            <person name="Tuskan G.A."/>
            <person name="Henrissat B."/>
            <person name="Van de Peer Y."/>
            <person name="Rouze P."/>
            <person name="Ellis J.G."/>
            <person name="Dodds P.N."/>
            <person name="Schein J.E."/>
            <person name="Zhong S."/>
            <person name="Hamelin R.C."/>
            <person name="Grigoriev I.V."/>
            <person name="Szabo L.J."/>
            <person name="Martin F."/>
        </authorList>
    </citation>
    <scope>NUCLEOTIDE SEQUENCE [LARGE SCALE GENOMIC DNA]</scope>
    <source>
        <strain evidence="2">98AG31 / pathotype 3-4-7</strain>
    </source>
</reference>